<evidence type="ECO:0000256" key="1">
    <source>
        <dbReference type="SAM" id="MobiDB-lite"/>
    </source>
</evidence>
<evidence type="ECO:0000313" key="3">
    <source>
        <dbReference type="Proteomes" id="UP000239156"/>
    </source>
</evidence>
<evidence type="ECO:0000313" key="2">
    <source>
        <dbReference type="EMBL" id="POW16703.1"/>
    </source>
</evidence>
<reference evidence="2" key="1">
    <citation type="submission" date="2017-12" db="EMBL/GenBank/DDBJ databases">
        <title>Gene loss provides genomic basis for host adaptation in cereal stripe rust fungi.</title>
        <authorList>
            <person name="Xia C."/>
        </authorList>
    </citation>
    <scope>NUCLEOTIDE SEQUENCE [LARGE SCALE GENOMIC DNA]</scope>
    <source>
        <strain evidence="2">93-210</strain>
    </source>
</reference>
<gene>
    <name evidence="2" type="ORF">PSTT_01154</name>
</gene>
<dbReference type="AlphaFoldDB" id="A0A2S4W4M0"/>
<comment type="caution">
    <text evidence="2">The sequence shown here is derived from an EMBL/GenBank/DDBJ whole genome shotgun (WGS) entry which is preliminary data.</text>
</comment>
<proteinExistence type="predicted"/>
<protein>
    <submittedName>
        <fullName evidence="2">Uncharacterized protein</fullName>
    </submittedName>
</protein>
<sequence length="290" mass="31774">MSPGSLAEPPNSVAPGVQPVRNHSQILHGDLSDGISLLDSRLFAVVLNSLEIRLDALSNLVSSQANGAGGFPSEIWRARNPRELDFLNRFLNPINSLDKRVTELAEISHDSGLLCLPKKIKELTQTIMGSDNGGGGASRGPENQSSDALNRNPAGRDPPVLVLENLQVALIKQANCGGDQTEIRQANLPLAKLSSRDHTTRFSTHETQPEARDTRKAECWQVIDLMKLRMEDCREIHARAQRIAMGAMGAIRLAVRNKDLERDVDDVVHTGKQKLSSEAEGRLKKGKYNN</sequence>
<dbReference type="EMBL" id="PKSL01000006">
    <property type="protein sequence ID" value="POW16703.1"/>
    <property type="molecule type" value="Genomic_DNA"/>
</dbReference>
<feature type="compositionally biased region" description="Basic and acidic residues" evidence="1">
    <location>
        <begin position="271"/>
        <end position="283"/>
    </location>
</feature>
<organism evidence="2 3">
    <name type="scientific">Puccinia striiformis</name>
    <dbReference type="NCBI Taxonomy" id="27350"/>
    <lineage>
        <taxon>Eukaryota</taxon>
        <taxon>Fungi</taxon>
        <taxon>Dikarya</taxon>
        <taxon>Basidiomycota</taxon>
        <taxon>Pucciniomycotina</taxon>
        <taxon>Pucciniomycetes</taxon>
        <taxon>Pucciniales</taxon>
        <taxon>Pucciniaceae</taxon>
        <taxon>Puccinia</taxon>
    </lineage>
</organism>
<feature type="region of interest" description="Disordered" evidence="1">
    <location>
        <begin position="126"/>
        <end position="157"/>
    </location>
</feature>
<accession>A0A2S4W4M0</accession>
<keyword evidence="3" id="KW-1185">Reference proteome</keyword>
<dbReference type="Proteomes" id="UP000239156">
    <property type="component" value="Unassembled WGS sequence"/>
</dbReference>
<dbReference type="VEuPathDB" id="FungiDB:PSTT_01154"/>
<name>A0A2S4W4M0_9BASI</name>
<dbReference type="VEuPathDB" id="FungiDB:PSHT_00422"/>
<feature type="region of interest" description="Disordered" evidence="1">
    <location>
        <begin position="271"/>
        <end position="290"/>
    </location>
</feature>